<keyword evidence="1" id="KW-1133">Transmembrane helix</keyword>
<keyword evidence="1" id="KW-0472">Membrane</keyword>
<sequence>MFIYLSIILFYWSSTEVVRRVALAAEKQRCNKIRNKHAKIVVEVVVAAVLVEVEVIVAVVAAVVVVVVVAVAAAIVVLIVV</sequence>
<keyword evidence="1" id="KW-0812">Transmembrane</keyword>
<protein>
    <submittedName>
        <fullName evidence="2">Uncharacterized protein</fullName>
    </submittedName>
</protein>
<gene>
    <name evidence="2" type="ORF">ElyMa_004836000</name>
</gene>
<accession>A0AAV4IPC1</accession>
<proteinExistence type="predicted"/>
<comment type="caution">
    <text evidence="2">The sequence shown here is derived from an EMBL/GenBank/DDBJ whole genome shotgun (WGS) entry which is preliminary data.</text>
</comment>
<name>A0AAV4IPC1_9GAST</name>
<organism evidence="2 3">
    <name type="scientific">Elysia marginata</name>
    <dbReference type="NCBI Taxonomy" id="1093978"/>
    <lineage>
        <taxon>Eukaryota</taxon>
        <taxon>Metazoa</taxon>
        <taxon>Spiralia</taxon>
        <taxon>Lophotrochozoa</taxon>
        <taxon>Mollusca</taxon>
        <taxon>Gastropoda</taxon>
        <taxon>Heterobranchia</taxon>
        <taxon>Euthyneura</taxon>
        <taxon>Panpulmonata</taxon>
        <taxon>Sacoglossa</taxon>
        <taxon>Placobranchoidea</taxon>
        <taxon>Plakobranchidae</taxon>
        <taxon>Elysia</taxon>
    </lineage>
</organism>
<dbReference type="AlphaFoldDB" id="A0AAV4IPC1"/>
<feature type="transmembrane region" description="Helical" evidence="1">
    <location>
        <begin position="55"/>
        <end position="80"/>
    </location>
</feature>
<evidence type="ECO:0000313" key="2">
    <source>
        <dbReference type="EMBL" id="GFS11510.1"/>
    </source>
</evidence>
<evidence type="ECO:0000256" key="1">
    <source>
        <dbReference type="SAM" id="Phobius"/>
    </source>
</evidence>
<evidence type="ECO:0000313" key="3">
    <source>
        <dbReference type="Proteomes" id="UP000762676"/>
    </source>
</evidence>
<reference evidence="2 3" key="1">
    <citation type="journal article" date="2021" name="Elife">
        <title>Chloroplast acquisition without the gene transfer in kleptoplastic sea slugs, Plakobranchus ocellatus.</title>
        <authorList>
            <person name="Maeda T."/>
            <person name="Takahashi S."/>
            <person name="Yoshida T."/>
            <person name="Shimamura S."/>
            <person name="Takaki Y."/>
            <person name="Nagai Y."/>
            <person name="Toyoda A."/>
            <person name="Suzuki Y."/>
            <person name="Arimoto A."/>
            <person name="Ishii H."/>
            <person name="Satoh N."/>
            <person name="Nishiyama T."/>
            <person name="Hasebe M."/>
            <person name="Maruyama T."/>
            <person name="Minagawa J."/>
            <person name="Obokata J."/>
            <person name="Shigenobu S."/>
        </authorList>
    </citation>
    <scope>NUCLEOTIDE SEQUENCE [LARGE SCALE GENOMIC DNA]</scope>
</reference>
<dbReference type="EMBL" id="BMAT01009677">
    <property type="protein sequence ID" value="GFS11510.1"/>
    <property type="molecule type" value="Genomic_DNA"/>
</dbReference>
<keyword evidence="3" id="KW-1185">Reference proteome</keyword>
<dbReference type="Proteomes" id="UP000762676">
    <property type="component" value="Unassembled WGS sequence"/>
</dbReference>